<accession>A0A837HUJ0</accession>
<evidence type="ECO:0000313" key="2">
    <source>
        <dbReference type="Proteomes" id="UP000033996"/>
    </source>
</evidence>
<dbReference type="AlphaFoldDB" id="A0A837HUJ0"/>
<evidence type="ECO:0000313" key="1">
    <source>
        <dbReference type="EMBL" id="KKR09479.1"/>
    </source>
</evidence>
<dbReference type="Pfam" id="PF24175">
    <property type="entry name" value="SU10_adaptor"/>
    <property type="match status" value="1"/>
</dbReference>
<gene>
    <name evidence="1" type="ORF">UT35_C0004G0018</name>
</gene>
<dbReference type="Proteomes" id="UP000033996">
    <property type="component" value="Unassembled WGS sequence"/>
</dbReference>
<dbReference type="EMBL" id="LBWL01000004">
    <property type="protein sequence ID" value="KKR09479.1"/>
    <property type="molecule type" value="Genomic_DNA"/>
</dbReference>
<dbReference type="InterPro" id="IPR056209">
    <property type="entry name" value="SU10_adaptor"/>
</dbReference>
<comment type="caution">
    <text evidence="1">The sequence shown here is derived from an EMBL/GenBank/DDBJ whole genome shotgun (WGS) entry which is preliminary data.</text>
</comment>
<organism evidence="1 2">
    <name type="scientific">Candidatus Yanofskybacteria bacterium GW2011_GWD1_39_16</name>
    <dbReference type="NCBI Taxonomy" id="1619030"/>
    <lineage>
        <taxon>Bacteria</taxon>
        <taxon>Candidatus Yanofskyibacteriota</taxon>
    </lineage>
</organism>
<proteinExistence type="predicted"/>
<reference evidence="1 2" key="1">
    <citation type="journal article" date="2015" name="Nature">
        <title>rRNA introns, odd ribosomes, and small enigmatic genomes across a large radiation of phyla.</title>
        <authorList>
            <person name="Brown C.T."/>
            <person name="Hug L.A."/>
            <person name="Thomas B.C."/>
            <person name="Sharon I."/>
            <person name="Castelle C.J."/>
            <person name="Singh A."/>
            <person name="Wilkins M.J."/>
            <person name="Williams K.H."/>
            <person name="Banfield J.F."/>
        </authorList>
    </citation>
    <scope>NUCLEOTIDE SEQUENCE [LARGE SCALE GENOMIC DNA]</scope>
</reference>
<name>A0A837HUJ0_9BACT</name>
<sequence length="231" mass="26436">MNLKILRTLTRRRVQGIESTTWLANSAVDASLNQAYYQIATKLANVNEDYFEEQKTKFNLALNSALYALPADFIKLKQIRLAYTTPTTEGDYVVATTYDPTQVSNVTRDEINTPISSPIIDITNNFVRIYPKPTSAVTNGGEIYYIARPSALTLTSDTPIFPMEYHDLLSIYAAYDLSASFNLWDKYKVYKGEWEEGVRNLTRDLSIRNLNGQRRIRHLTETGRKTVTELW</sequence>
<protein>
    <submittedName>
        <fullName evidence="1">Uncharacterized protein</fullName>
    </submittedName>
</protein>